<keyword evidence="3" id="KW-1185">Reference proteome</keyword>
<feature type="compositionally biased region" description="Low complexity" evidence="1">
    <location>
        <begin position="103"/>
        <end position="113"/>
    </location>
</feature>
<dbReference type="RefSeq" id="XP_058310095.1">
    <property type="nucleotide sequence ID" value="XM_058450633.1"/>
</dbReference>
<evidence type="ECO:0000256" key="1">
    <source>
        <dbReference type="SAM" id="MobiDB-lite"/>
    </source>
</evidence>
<name>A0A9W9T809_9EURO</name>
<proteinExistence type="predicted"/>
<accession>A0A9W9T809</accession>
<dbReference type="GeneID" id="83177934"/>
<reference evidence="2" key="2">
    <citation type="journal article" date="2023" name="IMA Fungus">
        <title>Comparative genomic study of the Penicillium genus elucidates a diverse pangenome and 15 lateral gene transfer events.</title>
        <authorList>
            <person name="Petersen C."/>
            <person name="Sorensen T."/>
            <person name="Nielsen M.R."/>
            <person name="Sondergaard T.E."/>
            <person name="Sorensen J.L."/>
            <person name="Fitzpatrick D.A."/>
            <person name="Frisvad J.C."/>
            <person name="Nielsen K.L."/>
        </authorList>
    </citation>
    <scope>NUCLEOTIDE SEQUENCE</scope>
    <source>
        <strain evidence="2">IBT 15544</strain>
    </source>
</reference>
<dbReference type="Proteomes" id="UP001150904">
    <property type="component" value="Unassembled WGS sequence"/>
</dbReference>
<feature type="region of interest" description="Disordered" evidence="1">
    <location>
        <begin position="95"/>
        <end position="127"/>
    </location>
</feature>
<evidence type="ECO:0000313" key="3">
    <source>
        <dbReference type="Proteomes" id="UP001150904"/>
    </source>
</evidence>
<sequence length="268" mass="31056">MFYCFSLYALYSYLPTDSVYPRAIIMSVIAIVQRALPFSLPWKRRQSTSKEKDPELKSPDQESHEEPPPGNQSAEYPCTTLQCDVLDALHIAVRQPRDQNTNSGASSSETDSGSESEHQTHRLSDRTACAREQFSRAVSWASIIRNQCRWTKKQEKQLVMAEKQLKRCQKAWSSEQEVWLAYIKTLSEEKEAHEDFMLMRMRQQEEERNQFRKSWKRRRSVESALEEEQDVSPNRSNATGLDKLRRLPQYRNLASNLATESTAVACRG</sequence>
<protein>
    <submittedName>
        <fullName evidence="2">Uncharacterized protein</fullName>
    </submittedName>
</protein>
<evidence type="ECO:0000313" key="2">
    <source>
        <dbReference type="EMBL" id="KAJ5211925.1"/>
    </source>
</evidence>
<comment type="caution">
    <text evidence="2">The sequence shown here is derived from an EMBL/GenBank/DDBJ whole genome shotgun (WGS) entry which is preliminary data.</text>
</comment>
<dbReference type="AlphaFoldDB" id="A0A9W9T809"/>
<gene>
    <name evidence="2" type="ORF">N7498_003571</name>
</gene>
<organism evidence="2 3">
    <name type="scientific">Penicillium cinerascens</name>
    <dbReference type="NCBI Taxonomy" id="70096"/>
    <lineage>
        <taxon>Eukaryota</taxon>
        <taxon>Fungi</taxon>
        <taxon>Dikarya</taxon>
        <taxon>Ascomycota</taxon>
        <taxon>Pezizomycotina</taxon>
        <taxon>Eurotiomycetes</taxon>
        <taxon>Eurotiomycetidae</taxon>
        <taxon>Eurotiales</taxon>
        <taxon>Aspergillaceae</taxon>
        <taxon>Penicillium</taxon>
    </lineage>
</organism>
<reference evidence="2" key="1">
    <citation type="submission" date="2022-12" db="EMBL/GenBank/DDBJ databases">
        <authorList>
            <person name="Petersen C."/>
        </authorList>
    </citation>
    <scope>NUCLEOTIDE SEQUENCE</scope>
    <source>
        <strain evidence="2">IBT 15544</strain>
    </source>
</reference>
<dbReference type="OrthoDB" id="4362041at2759"/>
<dbReference type="EMBL" id="JAPQKR010000008">
    <property type="protein sequence ID" value="KAJ5211925.1"/>
    <property type="molecule type" value="Genomic_DNA"/>
</dbReference>
<feature type="region of interest" description="Disordered" evidence="1">
    <location>
        <begin position="44"/>
        <end position="74"/>
    </location>
</feature>
<feature type="compositionally biased region" description="Basic and acidic residues" evidence="1">
    <location>
        <begin position="115"/>
        <end position="127"/>
    </location>
</feature>
<feature type="compositionally biased region" description="Basic and acidic residues" evidence="1">
    <location>
        <begin position="48"/>
        <end position="67"/>
    </location>
</feature>